<dbReference type="RefSeq" id="WP_214400234.1">
    <property type="nucleotide sequence ID" value="NZ_LR792632.1"/>
</dbReference>
<feature type="transmembrane region" description="Helical" evidence="1">
    <location>
        <begin position="12"/>
        <end position="32"/>
    </location>
</feature>
<keyword evidence="1" id="KW-0472">Membrane</keyword>
<proteinExistence type="predicted"/>
<reference evidence="2 3" key="1">
    <citation type="submission" date="2020-04" db="EMBL/GenBank/DDBJ databases">
        <authorList>
            <consortium name="Genoscope - CEA"/>
            <person name="William W."/>
        </authorList>
    </citation>
    <scope>NUCLEOTIDE SEQUENCE [LARGE SCALE GENOMIC DNA]</scope>
    <source>
        <strain evidence="2 3">SG7</strain>
    </source>
</reference>
<gene>
    <name evidence="2" type="ORF">MLAUSG7_0330</name>
</gene>
<dbReference type="InterPro" id="IPR007166">
    <property type="entry name" value="Class3_signal_pept_motif"/>
</dbReference>
<protein>
    <submittedName>
        <fullName evidence="2">Uncharacterized protein</fullName>
    </submittedName>
</protein>
<evidence type="ECO:0000313" key="2">
    <source>
        <dbReference type="EMBL" id="CAB3287666.1"/>
    </source>
</evidence>
<keyword evidence="3" id="KW-1185">Reference proteome</keyword>
<keyword evidence="1" id="KW-0812">Transmembrane</keyword>
<keyword evidence="1" id="KW-1133">Transmembrane helix</keyword>
<organism evidence="2 3">
    <name type="scientific">Methanocaldococcus lauensis</name>
    <dbReference type="NCBI Taxonomy" id="2546128"/>
    <lineage>
        <taxon>Archaea</taxon>
        <taxon>Methanobacteriati</taxon>
        <taxon>Methanobacteriota</taxon>
        <taxon>Methanomada group</taxon>
        <taxon>Methanococci</taxon>
        <taxon>Methanococcales</taxon>
        <taxon>Methanocaldococcaceae</taxon>
        <taxon>Methanocaldococcus</taxon>
    </lineage>
</organism>
<dbReference type="Pfam" id="PF04021">
    <property type="entry name" value="Class_IIIsignal"/>
    <property type="match status" value="1"/>
</dbReference>
<sequence length="137" mass="15030">MRGQISLEFSLLFLGMLVVILIATIHPGIFGLHKTVEISSMSLAHAAVSKMKQNIELVSSGDVGTIRIVYVKCPPGSWRANNTILYFNRSGDINYNITAYCDVNISLNGNTTITKSEIIAVKIVKIVQNKVNVTIYS</sequence>
<dbReference type="AlphaFoldDB" id="A0A8D6SUT8"/>
<evidence type="ECO:0000256" key="1">
    <source>
        <dbReference type="SAM" id="Phobius"/>
    </source>
</evidence>
<dbReference type="GeneID" id="65883131"/>
<dbReference type="KEGG" id="mesg:MLAUSG7_0330"/>
<dbReference type="EMBL" id="LR792632">
    <property type="protein sequence ID" value="CAB3287666.1"/>
    <property type="molecule type" value="Genomic_DNA"/>
</dbReference>
<accession>A0A8D6SUT8</accession>
<evidence type="ECO:0000313" key="3">
    <source>
        <dbReference type="Proteomes" id="UP000679213"/>
    </source>
</evidence>
<name>A0A8D6SUT8_9EURY</name>
<dbReference type="Proteomes" id="UP000679213">
    <property type="component" value="Chromosome I"/>
</dbReference>